<dbReference type="SUPFAM" id="SSF81321">
    <property type="entry name" value="Family A G protein-coupled receptor-like"/>
    <property type="match status" value="1"/>
</dbReference>
<dbReference type="Gene3D" id="1.20.1070.10">
    <property type="entry name" value="Rhodopsin 7-helix transmembrane proteins"/>
    <property type="match status" value="1"/>
</dbReference>
<keyword evidence="1" id="KW-0472">Membrane</keyword>
<feature type="transmembrane region" description="Helical" evidence="1">
    <location>
        <begin position="53"/>
        <end position="75"/>
    </location>
</feature>
<comment type="caution">
    <text evidence="2">The sequence shown here is derived from an EMBL/GenBank/DDBJ whole genome shotgun (WGS) entry which is preliminary data.</text>
</comment>
<evidence type="ECO:0000313" key="3">
    <source>
        <dbReference type="Proteomes" id="UP000663852"/>
    </source>
</evidence>
<reference evidence="2" key="1">
    <citation type="submission" date="2021-02" db="EMBL/GenBank/DDBJ databases">
        <authorList>
            <person name="Nowell W R."/>
        </authorList>
    </citation>
    <scope>NUCLEOTIDE SEQUENCE</scope>
</reference>
<feature type="transmembrane region" description="Helical" evidence="1">
    <location>
        <begin position="286"/>
        <end position="309"/>
    </location>
</feature>
<feature type="transmembrane region" description="Helical" evidence="1">
    <location>
        <begin position="134"/>
        <end position="161"/>
    </location>
</feature>
<keyword evidence="1" id="KW-0812">Transmembrane</keyword>
<name>A0A814WEM7_ADIRI</name>
<gene>
    <name evidence="2" type="ORF">EDS130_LOCUS25328</name>
</gene>
<dbReference type="OrthoDB" id="9990906at2759"/>
<protein>
    <recommendedName>
        <fullName evidence="4">G-protein coupled receptors family 1 profile domain-containing protein</fullName>
    </recommendedName>
</protein>
<sequence length="326" mass="36854">MSAAYYYILSLASANTNIYKIGGPILITIGTLSCVISLRVFTRKTLRRNPCSIYLIASYLSNFLMIYTSILISTLGTGYNINPSAYDLVFCRFRYYITFICDVLSPSYLIFAAIDRVFVTSRDALVRQRSTPRLAYRCIIAITLFWLIFHIHALFFTIIIIGSASSIGVCYFQPGMYLTLISYYSMIIKAILIPLLMIFLGLWTVNNVRALSKVAAITTHSSLSGIGAAMGGIRSARSKDRQLIKIILVDTSIYILFNTMISVLLVYQQVMQNQVQPYVQLYLQGFLMSVSVFSAYIPFCIGCYTNLFVSKTFRHEVQKLLTCQQQ</sequence>
<evidence type="ECO:0008006" key="4">
    <source>
        <dbReference type="Google" id="ProtNLM"/>
    </source>
</evidence>
<proteinExistence type="predicted"/>
<accession>A0A814WEM7</accession>
<dbReference type="EMBL" id="CAJNOJ010000148">
    <property type="protein sequence ID" value="CAF1200302.1"/>
    <property type="molecule type" value="Genomic_DNA"/>
</dbReference>
<organism evidence="2 3">
    <name type="scientific">Adineta ricciae</name>
    <name type="common">Rotifer</name>
    <dbReference type="NCBI Taxonomy" id="249248"/>
    <lineage>
        <taxon>Eukaryota</taxon>
        <taxon>Metazoa</taxon>
        <taxon>Spiralia</taxon>
        <taxon>Gnathifera</taxon>
        <taxon>Rotifera</taxon>
        <taxon>Eurotatoria</taxon>
        <taxon>Bdelloidea</taxon>
        <taxon>Adinetida</taxon>
        <taxon>Adinetidae</taxon>
        <taxon>Adineta</taxon>
    </lineage>
</organism>
<evidence type="ECO:0000256" key="1">
    <source>
        <dbReference type="SAM" id="Phobius"/>
    </source>
</evidence>
<feature type="transmembrane region" description="Helical" evidence="1">
    <location>
        <begin position="181"/>
        <end position="203"/>
    </location>
</feature>
<feature type="transmembrane region" description="Helical" evidence="1">
    <location>
        <begin position="95"/>
        <end position="114"/>
    </location>
</feature>
<evidence type="ECO:0000313" key="2">
    <source>
        <dbReference type="EMBL" id="CAF1200302.1"/>
    </source>
</evidence>
<dbReference type="AlphaFoldDB" id="A0A814WEM7"/>
<feature type="transmembrane region" description="Helical" evidence="1">
    <location>
        <begin position="243"/>
        <end position="266"/>
    </location>
</feature>
<feature type="transmembrane region" description="Helical" evidence="1">
    <location>
        <begin position="21"/>
        <end position="41"/>
    </location>
</feature>
<keyword evidence="1" id="KW-1133">Transmembrane helix</keyword>
<dbReference type="Proteomes" id="UP000663852">
    <property type="component" value="Unassembled WGS sequence"/>
</dbReference>